<feature type="region of interest" description="Disordered" evidence="1">
    <location>
        <begin position="77"/>
        <end position="131"/>
    </location>
</feature>
<gene>
    <name evidence="2" type="ORF">ABH38_19180</name>
</gene>
<feature type="compositionally biased region" description="Polar residues" evidence="1">
    <location>
        <begin position="118"/>
        <end position="131"/>
    </location>
</feature>
<keyword evidence="3" id="KW-1185">Reference proteome</keyword>
<proteinExistence type="predicted"/>
<reference evidence="2 3" key="1">
    <citation type="submission" date="2015-05" db="EMBL/GenBank/DDBJ databases">
        <title>Genome sequence of Mycobacterium haemophilum.</title>
        <authorList>
            <person name="Greninger A.L."/>
            <person name="Cunningham G."/>
            <person name="Miller S."/>
        </authorList>
    </citation>
    <scope>NUCLEOTIDE SEQUENCE [LARGE SCALE GENOMIC DNA]</scope>
    <source>
        <strain evidence="3">UC1</strain>
    </source>
</reference>
<dbReference type="OrthoDB" id="4750196at2"/>
<protein>
    <submittedName>
        <fullName evidence="2">Membrane protein</fullName>
    </submittedName>
</protein>
<dbReference type="Proteomes" id="UP000036334">
    <property type="component" value="Unassembled WGS sequence"/>
</dbReference>
<dbReference type="STRING" id="1202450.B586_03980"/>
<organism evidence="2 3">
    <name type="scientific">Mycobacterium haemophilum</name>
    <dbReference type="NCBI Taxonomy" id="29311"/>
    <lineage>
        <taxon>Bacteria</taxon>
        <taxon>Bacillati</taxon>
        <taxon>Actinomycetota</taxon>
        <taxon>Actinomycetes</taxon>
        <taxon>Mycobacteriales</taxon>
        <taxon>Mycobacteriaceae</taxon>
        <taxon>Mycobacterium</taxon>
    </lineage>
</organism>
<name>A0A0I9TX11_9MYCO</name>
<dbReference type="AlphaFoldDB" id="A0A0I9TX11"/>
<evidence type="ECO:0000256" key="1">
    <source>
        <dbReference type="SAM" id="MobiDB-lite"/>
    </source>
</evidence>
<comment type="caution">
    <text evidence="2">The sequence shown here is derived from an EMBL/GenBank/DDBJ whole genome shotgun (WGS) entry which is preliminary data.</text>
</comment>
<dbReference type="RefSeq" id="WP_047316665.1">
    <property type="nucleotide sequence ID" value="NZ_LDPQ01000034.1"/>
</dbReference>
<dbReference type="PATRIC" id="fig|29311.18.peg.3019"/>
<evidence type="ECO:0000313" key="3">
    <source>
        <dbReference type="Proteomes" id="UP000036334"/>
    </source>
</evidence>
<sequence>MFTLLVSWLLVACVPGLVMLATLGLGRLEKELTHDTVSVTDVAEFLEHAEAVDVDTLAREGMAEALAYLHKRQAERLHDWPPPGSHPATHHAPPFLVDEFGDPAEAGVPAPVPEHSRVNPQFNATQHVDRV</sequence>
<dbReference type="EMBL" id="LDPR01000028">
    <property type="protein sequence ID" value="KLO34341.1"/>
    <property type="molecule type" value="Genomic_DNA"/>
</dbReference>
<accession>A0A0I9TX11</accession>
<evidence type="ECO:0000313" key="2">
    <source>
        <dbReference type="EMBL" id="KLO34341.1"/>
    </source>
</evidence>